<proteinExistence type="inferred from homology"/>
<dbReference type="InterPro" id="IPR015424">
    <property type="entry name" value="PyrdxlP-dep_Trfase"/>
</dbReference>
<dbReference type="GO" id="GO:0008483">
    <property type="term" value="F:transaminase activity"/>
    <property type="evidence" value="ECO:0007669"/>
    <property type="project" value="TreeGrafter"/>
</dbReference>
<dbReference type="PANTHER" id="PTHR30244:SF34">
    <property type="entry name" value="DTDP-4-AMINO-4,6-DIDEOXYGALACTOSE TRANSAMINASE"/>
    <property type="match status" value="1"/>
</dbReference>
<dbReference type="GO" id="GO:0000271">
    <property type="term" value="P:polysaccharide biosynthetic process"/>
    <property type="evidence" value="ECO:0007669"/>
    <property type="project" value="TreeGrafter"/>
</dbReference>
<accession>A0A2H0ALR1</accession>
<dbReference type="InterPro" id="IPR015421">
    <property type="entry name" value="PyrdxlP-dep_Trfase_major"/>
</dbReference>
<dbReference type="EMBL" id="PCSK01000017">
    <property type="protein sequence ID" value="PIP46362.1"/>
    <property type="molecule type" value="Genomic_DNA"/>
</dbReference>
<dbReference type="Gene3D" id="3.40.640.10">
    <property type="entry name" value="Type I PLP-dependent aspartate aminotransferase-like (Major domain)"/>
    <property type="match status" value="1"/>
</dbReference>
<dbReference type="Proteomes" id="UP000230007">
    <property type="component" value="Unassembled WGS sequence"/>
</dbReference>
<dbReference type="PANTHER" id="PTHR30244">
    <property type="entry name" value="TRANSAMINASE"/>
    <property type="match status" value="1"/>
</dbReference>
<name>A0A2H0ALR1_9BACT</name>
<dbReference type="Pfam" id="PF01041">
    <property type="entry name" value="DegT_DnrJ_EryC1"/>
    <property type="match status" value="2"/>
</dbReference>
<evidence type="ECO:0008006" key="6">
    <source>
        <dbReference type="Google" id="ProtNLM"/>
    </source>
</evidence>
<dbReference type="SUPFAM" id="SSF53383">
    <property type="entry name" value="PLP-dependent transferases"/>
    <property type="match status" value="1"/>
</dbReference>
<dbReference type="Gene3D" id="3.90.1150.10">
    <property type="entry name" value="Aspartate Aminotransferase, domain 1"/>
    <property type="match status" value="1"/>
</dbReference>
<keyword evidence="2 3" id="KW-0663">Pyridoxal phosphate</keyword>
<dbReference type="InterPro" id="IPR000653">
    <property type="entry name" value="DegT/StrS_aminotransferase"/>
</dbReference>
<sequence length="424" mass="47198">MFKNIFTKPIFISISPTAEKNDIILALKLLLQPWKWKSGESREKFKSSLAYYLGVKDIFLFDSGRNALYAILLSLNLKEGDEILIQAFTCTAAVNPILWLKARPVYVDVSTDGVNMLPKDVEKKITLKTKAIIVQHTFGFSAEMDEILKIAKKHKLAVIEDVAHAFGGKYKRKMLGTLGDAAILSFGRSKIISSVSGGAAVVNNKAIAENLEAFYRSCRPPKARWVAQQLLHPIIFGCVKLSYNFLYFGRILALTAKVLRLYTPSVCKAEKKGGRPPLPPSVMPNALAALGLNQLDKLDRFNEHRIKVAKIYEAGLKKNKKVLLVKSLPKTKSVFLYFPVAFENSFISDEFLLYAKRESVYLEVWPARTVIGPPGTSLNKLFYIAGSCPSAESLALRSIVLPTSPLTSYKDALEIVNLINTHAR</sequence>
<protein>
    <recommendedName>
        <fullName evidence="6">DegT/DnrJ/EryC1/StrS aminotransferase</fullName>
    </recommendedName>
</protein>
<organism evidence="4 5">
    <name type="scientific">Candidatus Colwellbacteria bacterium CG23_combo_of_CG06-09_8_20_14_all_42_19</name>
    <dbReference type="NCBI Taxonomy" id="1974541"/>
    <lineage>
        <taxon>Bacteria</taxon>
        <taxon>Candidatus Colwelliibacteriota</taxon>
    </lineage>
</organism>
<dbReference type="GO" id="GO:0030170">
    <property type="term" value="F:pyridoxal phosphate binding"/>
    <property type="evidence" value="ECO:0007669"/>
    <property type="project" value="TreeGrafter"/>
</dbReference>
<reference evidence="4 5" key="1">
    <citation type="submission" date="2017-09" db="EMBL/GenBank/DDBJ databases">
        <title>Depth-based differentiation of microbial function through sediment-hosted aquifers and enrichment of novel symbionts in the deep terrestrial subsurface.</title>
        <authorList>
            <person name="Probst A.J."/>
            <person name="Ladd B."/>
            <person name="Jarett J.K."/>
            <person name="Geller-Mcgrath D.E."/>
            <person name="Sieber C.M."/>
            <person name="Emerson J.B."/>
            <person name="Anantharaman K."/>
            <person name="Thomas B.C."/>
            <person name="Malmstrom R."/>
            <person name="Stieglmeier M."/>
            <person name="Klingl A."/>
            <person name="Woyke T."/>
            <person name="Ryan C.M."/>
            <person name="Banfield J.F."/>
        </authorList>
    </citation>
    <scope>NUCLEOTIDE SEQUENCE [LARGE SCALE GENOMIC DNA]</scope>
    <source>
        <strain evidence="4">CG23_combo_of_CG06-09_8_20_14_all_42_19</strain>
    </source>
</reference>
<dbReference type="InterPro" id="IPR015422">
    <property type="entry name" value="PyrdxlP-dep_Trfase_small"/>
</dbReference>
<feature type="modified residue" description="N6-(pyridoxal phosphate)lysine" evidence="2">
    <location>
        <position position="190"/>
    </location>
</feature>
<comment type="similarity">
    <text evidence="3">Belongs to the DegT/DnrJ/EryC1 family.</text>
</comment>
<dbReference type="AlphaFoldDB" id="A0A2H0ALR1"/>
<evidence type="ECO:0000313" key="5">
    <source>
        <dbReference type="Proteomes" id="UP000230007"/>
    </source>
</evidence>
<evidence type="ECO:0000256" key="2">
    <source>
        <dbReference type="PIRSR" id="PIRSR000390-2"/>
    </source>
</evidence>
<evidence type="ECO:0000313" key="4">
    <source>
        <dbReference type="EMBL" id="PIP46362.1"/>
    </source>
</evidence>
<dbReference type="PIRSF" id="PIRSF000390">
    <property type="entry name" value="PLP_StrS"/>
    <property type="match status" value="1"/>
</dbReference>
<feature type="active site" description="Proton acceptor" evidence="1">
    <location>
        <position position="190"/>
    </location>
</feature>
<evidence type="ECO:0000256" key="3">
    <source>
        <dbReference type="RuleBase" id="RU004508"/>
    </source>
</evidence>
<gene>
    <name evidence="4" type="ORF">COX15_00850</name>
</gene>
<evidence type="ECO:0000256" key="1">
    <source>
        <dbReference type="PIRSR" id="PIRSR000390-1"/>
    </source>
</evidence>
<comment type="caution">
    <text evidence="4">The sequence shown here is derived from an EMBL/GenBank/DDBJ whole genome shotgun (WGS) entry which is preliminary data.</text>
</comment>